<reference evidence="2 3" key="1">
    <citation type="journal article" date="2003" name="Proc. Natl. Acad. Sci. U.S.A.">
        <title>The complete genome sequence of the carcinogenic bacterium Helicobacter hepaticus.</title>
        <authorList>
            <person name="Suerbaum S."/>
            <person name="Josenhans C."/>
            <person name="Sterzenbach T."/>
            <person name="Drescher B."/>
            <person name="Brandt P."/>
            <person name="Bell M."/>
            <person name="Droege M."/>
            <person name="Fartmann B."/>
            <person name="Fischer H.-P."/>
            <person name="Ge Z."/>
            <person name="Hoerster A."/>
            <person name="Holland R."/>
            <person name="Klein K."/>
            <person name="Koenig J."/>
            <person name="Macko L."/>
            <person name="Mendz G.L."/>
            <person name="Nyakatura G."/>
            <person name="Schauer D.B."/>
            <person name="Shen Z."/>
            <person name="Weber J."/>
            <person name="Frosch M."/>
            <person name="Fox J.G."/>
        </authorList>
    </citation>
    <scope>NUCLEOTIDE SEQUENCE [LARGE SCALE GENOMIC DNA]</scope>
    <source>
        <strain evidence="3">ATCC 51449 / 3B1</strain>
    </source>
</reference>
<organism evidence="2 3">
    <name type="scientific">Helicobacter hepaticus (strain ATCC 51449 / 3B1)</name>
    <dbReference type="NCBI Taxonomy" id="235279"/>
    <lineage>
        <taxon>Bacteria</taxon>
        <taxon>Pseudomonadati</taxon>
        <taxon>Campylobacterota</taxon>
        <taxon>Epsilonproteobacteria</taxon>
        <taxon>Campylobacterales</taxon>
        <taxon>Helicobacteraceae</taxon>
        <taxon>Helicobacter</taxon>
    </lineage>
</organism>
<evidence type="ECO:0000256" key="1">
    <source>
        <dbReference type="SAM" id="Phobius"/>
    </source>
</evidence>
<dbReference type="AlphaFoldDB" id="Q7VGJ0"/>
<evidence type="ECO:0000313" key="2">
    <source>
        <dbReference type="EMBL" id="AAP77928.1"/>
    </source>
</evidence>
<keyword evidence="1" id="KW-1133">Transmembrane helix</keyword>
<evidence type="ECO:0008006" key="4">
    <source>
        <dbReference type="Google" id="ProtNLM"/>
    </source>
</evidence>
<evidence type="ECO:0000313" key="3">
    <source>
        <dbReference type="Proteomes" id="UP000002495"/>
    </source>
</evidence>
<dbReference type="STRING" id="235279.HH_1331"/>
<name>Q7VGJ0_HELHP</name>
<accession>Q7VGJ0</accession>
<keyword evidence="3" id="KW-1185">Reference proteome</keyword>
<feature type="transmembrane region" description="Helical" evidence="1">
    <location>
        <begin position="131"/>
        <end position="149"/>
    </location>
</feature>
<feature type="transmembrane region" description="Helical" evidence="1">
    <location>
        <begin position="104"/>
        <end position="125"/>
    </location>
</feature>
<proteinExistence type="predicted"/>
<feature type="transmembrane region" description="Helical" evidence="1">
    <location>
        <begin position="74"/>
        <end position="92"/>
    </location>
</feature>
<dbReference type="OrthoDB" id="5328612at2"/>
<dbReference type="HOGENOM" id="CLU_1738032_0_0_7"/>
<sequence>MRRNSTHKQTLVVFILFIGLYIYESIASMWIWLPPFIGIYFILFLHFDKEDNFYGFLAVLCGIAFIEAENNLPLGIVLGLFLFLSLFVVSRIQIVLSTLRTARVVYIALAYVSFYIVLSLFDAFMGSTITPSIWIVLYYIAIEILVVIFL</sequence>
<protein>
    <recommendedName>
        <fullName evidence="4">Rod shape-determining protein MreD</fullName>
    </recommendedName>
</protein>
<dbReference type="RefSeq" id="WP_011116171.1">
    <property type="nucleotide sequence ID" value="NC_004917.1"/>
</dbReference>
<feature type="transmembrane region" description="Helical" evidence="1">
    <location>
        <begin position="7"/>
        <end position="23"/>
    </location>
</feature>
<keyword evidence="1" id="KW-0472">Membrane</keyword>
<keyword evidence="1" id="KW-0812">Transmembrane</keyword>
<dbReference type="EMBL" id="AE017125">
    <property type="protein sequence ID" value="AAP77928.1"/>
    <property type="molecule type" value="Genomic_DNA"/>
</dbReference>
<dbReference type="Proteomes" id="UP000002495">
    <property type="component" value="Chromosome"/>
</dbReference>
<dbReference type="KEGG" id="hhe:HH_1331"/>
<gene>
    <name evidence="2" type="ordered locus">HH_1331</name>
</gene>